<feature type="region of interest" description="Disordered" evidence="1">
    <location>
        <begin position="23"/>
        <end position="44"/>
    </location>
</feature>
<dbReference type="AlphaFoldDB" id="A0AAV9WCE4"/>
<reference evidence="3 4" key="1">
    <citation type="submission" date="2023-08" db="EMBL/GenBank/DDBJ databases">
        <authorList>
            <person name="Palmer J.M."/>
        </authorList>
    </citation>
    <scope>NUCLEOTIDE SEQUENCE [LARGE SCALE GENOMIC DNA]</scope>
    <source>
        <strain evidence="3 4">TWF481</strain>
    </source>
</reference>
<name>A0AAV9WCE4_9PEZI</name>
<keyword evidence="4" id="KW-1185">Reference proteome</keyword>
<feature type="domain" description="RNase III" evidence="2">
    <location>
        <begin position="74"/>
        <end position="179"/>
    </location>
</feature>
<dbReference type="InterPro" id="IPR000999">
    <property type="entry name" value="RNase_III_dom"/>
</dbReference>
<comment type="caution">
    <text evidence="3">The sequence shown here is derived from an EMBL/GenBank/DDBJ whole genome shotgun (WGS) entry which is preliminary data.</text>
</comment>
<dbReference type="GO" id="GO:0004525">
    <property type="term" value="F:ribonuclease III activity"/>
    <property type="evidence" value="ECO:0007669"/>
    <property type="project" value="InterPro"/>
</dbReference>
<evidence type="ECO:0000313" key="3">
    <source>
        <dbReference type="EMBL" id="KAK6505782.1"/>
    </source>
</evidence>
<dbReference type="Proteomes" id="UP001370758">
    <property type="component" value="Unassembled WGS sequence"/>
</dbReference>
<accession>A0AAV9WCE4</accession>
<gene>
    <name evidence="3" type="ORF">TWF481_007674</name>
</gene>
<sequence length="210" mass="23711">MQRAILSTAKQMLKAYRLSKSNPVLHATSGKPKSQASKFSTSQTKTKKASLPLFQYPPGADVPIPPAITSRELQRLLRQSIGHQEVQTKYGTLSLKRLEQIGDVKYNAAIVRHLVKMQPQIAWPEMMYLRNVLCSNAQLNAFAKGMRTLDRVKAPSVTGVKRVADIQEAEFGAVVLERGRYTTEKFIQTLIDPAIPFHREVFRAHERIRT</sequence>
<dbReference type="GO" id="GO:0006396">
    <property type="term" value="P:RNA processing"/>
    <property type="evidence" value="ECO:0007669"/>
    <property type="project" value="InterPro"/>
</dbReference>
<protein>
    <recommendedName>
        <fullName evidence="2">RNase III domain-containing protein</fullName>
    </recommendedName>
</protein>
<dbReference type="EMBL" id="JAVHJL010000004">
    <property type="protein sequence ID" value="KAK6505782.1"/>
    <property type="molecule type" value="Genomic_DNA"/>
</dbReference>
<evidence type="ECO:0000259" key="2">
    <source>
        <dbReference type="PROSITE" id="PS50142"/>
    </source>
</evidence>
<dbReference type="InterPro" id="IPR036389">
    <property type="entry name" value="RNase_III_sf"/>
</dbReference>
<evidence type="ECO:0000313" key="4">
    <source>
        <dbReference type="Proteomes" id="UP001370758"/>
    </source>
</evidence>
<dbReference type="SUPFAM" id="SSF69065">
    <property type="entry name" value="RNase III domain-like"/>
    <property type="match status" value="1"/>
</dbReference>
<dbReference type="Gene3D" id="1.10.1520.10">
    <property type="entry name" value="Ribonuclease III domain"/>
    <property type="match status" value="1"/>
</dbReference>
<dbReference type="PROSITE" id="PS50142">
    <property type="entry name" value="RNASE_3_2"/>
    <property type="match status" value="1"/>
</dbReference>
<proteinExistence type="predicted"/>
<organism evidence="3 4">
    <name type="scientific">Arthrobotrys musiformis</name>
    <dbReference type="NCBI Taxonomy" id="47236"/>
    <lineage>
        <taxon>Eukaryota</taxon>
        <taxon>Fungi</taxon>
        <taxon>Dikarya</taxon>
        <taxon>Ascomycota</taxon>
        <taxon>Pezizomycotina</taxon>
        <taxon>Orbiliomycetes</taxon>
        <taxon>Orbiliales</taxon>
        <taxon>Orbiliaceae</taxon>
        <taxon>Arthrobotrys</taxon>
    </lineage>
</organism>
<evidence type="ECO:0000256" key="1">
    <source>
        <dbReference type="SAM" id="MobiDB-lite"/>
    </source>
</evidence>
<feature type="compositionally biased region" description="Low complexity" evidence="1">
    <location>
        <begin position="33"/>
        <end position="44"/>
    </location>
</feature>